<dbReference type="InterPro" id="IPR026259">
    <property type="entry name" value="MauG/Cytc_peroxidase"/>
</dbReference>
<dbReference type="Pfam" id="PF03150">
    <property type="entry name" value="CCP_MauG"/>
    <property type="match status" value="1"/>
</dbReference>
<dbReference type="Gene3D" id="1.10.760.10">
    <property type="entry name" value="Cytochrome c-like domain"/>
    <property type="match status" value="2"/>
</dbReference>
<protein>
    <submittedName>
        <fullName evidence="11">Di-heme enzyme</fullName>
    </submittedName>
</protein>
<dbReference type="RefSeq" id="WP_148579183.1">
    <property type="nucleotide sequence ID" value="NZ_SDKK01000009.1"/>
</dbReference>
<feature type="binding site" description="axial binding residue" evidence="9">
    <location>
        <position position="81"/>
    </location>
    <ligand>
        <name>heme c</name>
        <dbReference type="ChEBI" id="CHEBI:61717"/>
        <label>1</label>
    </ligand>
    <ligandPart>
        <name>Fe</name>
        <dbReference type="ChEBI" id="CHEBI:18248"/>
    </ligandPart>
</feature>
<gene>
    <name evidence="11" type="ORF">ETQ85_11420</name>
</gene>
<dbReference type="GO" id="GO:0004130">
    <property type="term" value="F:cytochrome-c peroxidase activity"/>
    <property type="evidence" value="ECO:0007669"/>
    <property type="project" value="TreeGrafter"/>
</dbReference>
<sequence length="369" mass="40403">MRHAPLVASAALLASVFGGLVTQHQLQPTAASWHWKLPAHFKAPRIPADNPMSEAKLQLGRRLFYDNRLSGNGTQACASCHFQNLAFTDGKVVSTGSTGEETARNAPSIANSAWNPTLTWANYSILDLERHMLVPMFGENPVELGIDDSKRDLVLQRFRGDPDYRARFARVFGPGAEAISFAHLIQAIATFQRGVVSVNSRYDQYLAGTAVLTASEARGRALFFSEQAQCASCHSGPTFSDQYADVTTSVVRTPFHNNGLYNIDGKGAYPEPNRGILELSGKAADMGAFRTQSLRNVAVTAPYMHDGSISTLAAVLDHYAAHGQRSPLKDPRIDRIHLDDQDKADLIAFLETLTDEELLTSPRYANPFK</sequence>
<evidence type="ECO:0000259" key="10">
    <source>
        <dbReference type="PROSITE" id="PS51007"/>
    </source>
</evidence>
<evidence type="ECO:0000256" key="5">
    <source>
        <dbReference type="ARBA" id="ARBA00022764"/>
    </source>
</evidence>
<evidence type="ECO:0000313" key="12">
    <source>
        <dbReference type="Proteomes" id="UP000389128"/>
    </source>
</evidence>
<dbReference type="PIRSF" id="PIRSF000294">
    <property type="entry name" value="Cytochrome-c_peroxidase"/>
    <property type="match status" value="1"/>
</dbReference>
<dbReference type="GO" id="GO:0042597">
    <property type="term" value="C:periplasmic space"/>
    <property type="evidence" value="ECO:0007669"/>
    <property type="project" value="UniProtKB-SubCell"/>
</dbReference>
<feature type="domain" description="Cytochrome c" evidence="10">
    <location>
        <begin position="214"/>
        <end position="354"/>
    </location>
</feature>
<reference evidence="11 12" key="1">
    <citation type="submission" date="2019-01" db="EMBL/GenBank/DDBJ databases">
        <title>Zoogloea oleivorans genome sequencing and assembly.</title>
        <authorList>
            <person name="Tancsics A."/>
            <person name="Farkas M."/>
            <person name="Kriszt B."/>
            <person name="Maroti G."/>
            <person name="Horvath B."/>
        </authorList>
    </citation>
    <scope>NUCLEOTIDE SEQUENCE [LARGE SCALE GENOMIC DNA]</scope>
    <source>
        <strain evidence="11 12">Buc</strain>
    </source>
</reference>
<comment type="subcellular location">
    <subcellularLocation>
        <location evidence="1">Periplasm</location>
    </subcellularLocation>
</comment>
<feature type="binding site" description="covalent" evidence="8">
    <location>
        <position position="233"/>
    </location>
    <ligand>
        <name>heme c</name>
        <dbReference type="ChEBI" id="CHEBI:61717"/>
        <label>2</label>
    </ligand>
</feature>
<dbReference type="EMBL" id="SDKK01000009">
    <property type="protein sequence ID" value="TYC58483.1"/>
    <property type="molecule type" value="Genomic_DNA"/>
</dbReference>
<feature type="binding site" description="axial binding residue" evidence="9">
    <location>
        <position position="234"/>
    </location>
    <ligand>
        <name>heme c</name>
        <dbReference type="ChEBI" id="CHEBI:61717"/>
        <label>2</label>
    </ligand>
    <ligandPart>
        <name>Fe</name>
        <dbReference type="ChEBI" id="CHEBI:18248"/>
    </ligandPart>
</feature>
<dbReference type="InterPro" id="IPR009056">
    <property type="entry name" value="Cyt_c-like_dom"/>
</dbReference>
<dbReference type="GO" id="GO:0020037">
    <property type="term" value="F:heme binding"/>
    <property type="evidence" value="ECO:0007669"/>
    <property type="project" value="InterPro"/>
</dbReference>
<proteinExistence type="predicted"/>
<dbReference type="GO" id="GO:0009055">
    <property type="term" value="F:electron transfer activity"/>
    <property type="evidence" value="ECO:0007669"/>
    <property type="project" value="InterPro"/>
</dbReference>
<dbReference type="Proteomes" id="UP000389128">
    <property type="component" value="Unassembled WGS sequence"/>
</dbReference>
<dbReference type="NCBIfam" id="TIGR04039">
    <property type="entry name" value="MXAN_0977_Heme2"/>
    <property type="match status" value="1"/>
</dbReference>
<dbReference type="InterPro" id="IPR023929">
    <property type="entry name" value="MbnH-like"/>
</dbReference>
<keyword evidence="7 9" id="KW-0408">Iron</keyword>
<evidence type="ECO:0000256" key="6">
    <source>
        <dbReference type="ARBA" id="ARBA00023002"/>
    </source>
</evidence>
<evidence type="ECO:0000256" key="4">
    <source>
        <dbReference type="ARBA" id="ARBA00022729"/>
    </source>
</evidence>
<feature type="binding site" description="covalent" evidence="8">
    <location>
        <position position="80"/>
    </location>
    <ligand>
        <name>heme c</name>
        <dbReference type="ChEBI" id="CHEBI:61717"/>
        <label>1</label>
    </ligand>
</feature>
<evidence type="ECO:0000256" key="2">
    <source>
        <dbReference type="ARBA" id="ARBA00022617"/>
    </source>
</evidence>
<keyword evidence="6" id="KW-0560">Oxidoreductase</keyword>
<keyword evidence="12" id="KW-1185">Reference proteome</keyword>
<evidence type="ECO:0000256" key="9">
    <source>
        <dbReference type="PIRSR" id="PIRSR000294-2"/>
    </source>
</evidence>
<evidence type="ECO:0000256" key="8">
    <source>
        <dbReference type="PIRSR" id="PIRSR000294-1"/>
    </source>
</evidence>
<dbReference type="InterPro" id="IPR036909">
    <property type="entry name" value="Cyt_c-like_dom_sf"/>
</dbReference>
<comment type="cofactor">
    <cofactor evidence="8">
        <name>heme</name>
        <dbReference type="ChEBI" id="CHEBI:30413"/>
    </cofactor>
    <text evidence="8">Binds 2 heme groups.</text>
</comment>
<dbReference type="PROSITE" id="PS51007">
    <property type="entry name" value="CYTC"/>
    <property type="match status" value="1"/>
</dbReference>
<dbReference type="InterPro" id="IPR004852">
    <property type="entry name" value="Di-haem_cyt_c_peroxidsae"/>
</dbReference>
<dbReference type="SUPFAM" id="SSF46626">
    <property type="entry name" value="Cytochrome c"/>
    <property type="match status" value="2"/>
</dbReference>
<name>A0A6C2CY03_9RHOO</name>
<dbReference type="AlphaFoldDB" id="A0A6C2CY03"/>
<keyword evidence="5" id="KW-0574">Periplasm</keyword>
<dbReference type="OrthoDB" id="9805202at2"/>
<comment type="caution">
    <text evidence="11">The sequence shown here is derived from an EMBL/GenBank/DDBJ whole genome shotgun (WGS) entry which is preliminary data.</text>
</comment>
<comment type="PTM">
    <text evidence="8">Binds 2 heme groups per subunit.</text>
</comment>
<dbReference type="PANTHER" id="PTHR30600">
    <property type="entry name" value="CYTOCHROME C PEROXIDASE-RELATED"/>
    <property type="match status" value="1"/>
</dbReference>
<evidence type="ECO:0000256" key="1">
    <source>
        <dbReference type="ARBA" id="ARBA00004418"/>
    </source>
</evidence>
<organism evidence="11 12">
    <name type="scientific">Zoogloea oleivorans</name>
    <dbReference type="NCBI Taxonomy" id="1552750"/>
    <lineage>
        <taxon>Bacteria</taxon>
        <taxon>Pseudomonadati</taxon>
        <taxon>Pseudomonadota</taxon>
        <taxon>Betaproteobacteria</taxon>
        <taxon>Rhodocyclales</taxon>
        <taxon>Zoogloeaceae</taxon>
        <taxon>Zoogloea</taxon>
    </lineage>
</organism>
<evidence type="ECO:0000313" key="11">
    <source>
        <dbReference type="EMBL" id="TYC58483.1"/>
    </source>
</evidence>
<dbReference type="GO" id="GO:0046872">
    <property type="term" value="F:metal ion binding"/>
    <property type="evidence" value="ECO:0007669"/>
    <property type="project" value="UniProtKB-KW"/>
</dbReference>
<feature type="binding site" description="covalent" evidence="8">
    <location>
        <position position="77"/>
    </location>
    <ligand>
        <name>heme c</name>
        <dbReference type="ChEBI" id="CHEBI:61717"/>
        <label>1</label>
    </ligand>
</feature>
<keyword evidence="4" id="KW-0732">Signal</keyword>
<dbReference type="InterPro" id="IPR051395">
    <property type="entry name" value="Cytochrome_c_Peroxidase/MauG"/>
</dbReference>
<dbReference type="PANTHER" id="PTHR30600:SF14">
    <property type="entry name" value="CYTOCHROME C PEROXIDASE"/>
    <property type="match status" value="1"/>
</dbReference>
<evidence type="ECO:0000256" key="3">
    <source>
        <dbReference type="ARBA" id="ARBA00022723"/>
    </source>
</evidence>
<keyword evidence="2 8" id="KW-0349">Heme</keyword>
<feature type="binding site" description="covalent" evidence="8">
    <location>
        <position position="230"/>
    </location>
    <ligand>
        <name>heme c</name>
        <dbReference type="ChEBI" id="CHEBI:61717"/>
        <label>2</label>
    </ligand>
</feature>
<accession>A0A6C2CY03</accession>
<evidence type="ECO:0000256" key="7">
    <source>
        <dbReference type="ARBA" id="ARBA00023004"/>
    </source>
</evidence>
<keyword evidence="3 9" id="KW-0479">Metal-binding</keyword>